<sequence>MQFKIIAAQDLDRNQRHQIAELCFSAFDEDPWSQYVFMQKAIHVVGILNNQIVSHALWTDRVFTINGSSDVKTAYVEYVTTDYTMRGKGLATQLLKYLVETLTHLEYGLAALQPEDEAFYEKLGWTVWKGNLFIKQNTCSYLTDEYEIMLYPLNIQMKDQLSNSSEEDTICADWREGELW</sequence>
<dbReference type="GO" id="GO:0030649">
    <property type="term" value="P:aminoglycoside antibiotic catabolic process"/>
    <property type="evidence" value="ECO:0007669"/>
    <property type="project" value="TreeGrafter"/>
</dbReference>
<dbReference type="Gene3D" id="3.40.630.30">
    <property type="match status" value="1"/>
</dbReference>
<dbReference type="PATRIC" id="fig|1310607.3.peg.1870"/>
<evidence type="ECO:0000313" key="2">
    <source>
        <dbReference type="EMBL" id="EXC07647.1"/>
    </source>
</evidence>
<dbReference type="Pfam" id="PF13527">
    <property type="entry name" value="Acetyltransf_9"/>
    <property type="match status" value="1"/>
</dbReference>
<evidence type="ECO:0000259" key="1">
    <source>
        <dbReference type="PROSITE" id="PS51186"/>
    </source>
</evidence>
<dbReference type="InterPro" id="IPR051554">
    <property type="entry name" value="Acetyltransferase_Eis"/>
</dbReference>
<protein>
    <submittedName>
        <fullName evidence="2">Acetyltransferase family protein</fullName>
    </submittedName>
</protein>
<dbReference type="CDD" id="cd04301">
    <property type="entry name" value="NAT_SF"/>
    <property type="match status" value="1"/>
</dbReference>
<feature type="domain" description="N-acetyltransferase" evidence="1">
    <location>
        <begin position="6"/>
        <end position="154"/>
    </location>
</feature>
<proteinExistence type="predicted"/>
<dbReference type="AlphaFoldDB" id="A0A009QJW5"/>
<dbReference type="SUPFAM" id="SSF55729">
    <property type="entry name" value="Acyl-CoA N-acyltransferases (Nat)"/>
    <property type="match status" value="1"/>
</dbReference>
<dbReference type="Proteomes" id="UP000021108">
    <property type="component" value="Unassembled WGS sequence"/>
</dbReference>
<accession>A0A009QJW5</accession>
<gene>
    <name evidence="2" type="ORF">J506_1929</name>
</gene>
<dbReference type="PROSITE" id="PS51186">
    <property type="entry name" value="GNAT"/>
    <property type="match status" value="1"/>
</dbReference>
<reference evidence="2 3" key="1">
    <citation type="submission" date="2014-02" db="EMBL/GenBank/DDBJ databases">
        <title>Comparative genomics and transcriptomics to identify genetic mechanisms underlying the emergence of carbapenem resistant Acinetobacter baumannii (CRAb).</title>
        <authorList>
            <person name="Harris A.D."/>
            <person name="Johnson K.J."/>
            <person name="George J."/>
            <person name="Shefchek K."/>
            <person name="Daugherty S.C."/>
            <person name="Parankush S."/>
            <person name="Sadzewicz L."/>
            <person name="Tallon L."/>
            <person name="Sengamalay N."/>
            <person name="Hazen T.H."/>
            <person name="Rasko D.A."/>
        </authorList>
    </citation>
    <scope>NUCLEOTIDE SEQUENCE [LARGE SCALE GENOMIC DNA]</scope>
    <source>
        <strain evidence="2 3">625974</strain>
    </source>
</reference>
<keyword evidence="2" id="KW-0808">Transferase</keyword>
<name>A0A009QJW5_ACIBA</name>
<organism evidence="2 3">
    <name type="scientific">Acinetobacter baumannii 625974</name>
    <dbReference type="NCBI Taxonomy" id="1310607"/>
    <lineage>
        <taxon>Bacteria</taxon>
        <taxon>Pseudomonadati</taxon>
        <taxon>Pseudomonadota</taxon>
        <taxon>Gammaproteobacteria</taxon>
        <taxon>Moraxellales</taxon>
        <taxon>Moraxellaceae</taxon>
        <taxon>Acinetobacter</taxon>
        <taxon>Acinetobacter calcoaceticus/baumannii complex</taxon>
    </lineage>
</organism>
<comment type="caution">
    <text evidence="2">The sequence shown here is derived from an EMBL/GenBank/DDBJ whole genome shotgun (WGS) entry which is preliminary data.</text>
</comment>
<dbReference type="InterPro" id="IPR000182">
    <property type="entry name" value="GNAT_dom"/>
</dbReference>
<dbReference type="InterPro" id="IPR016181">
    <property type="entry name" value="Acyl_CoA_acyltransferase"/>
</dbReference>
<dbReference type="GO" id="GO:0034069">
    <property type="term" value="F:aminoglycoside N-acetyltransferase activity"/>
    <property type="evidence" value="ECO:0007669"/>
    <property type="project" value="TreeGrafter"/>
</dbReference>
<dbReference type="EMBL" id="JEXD01000012">
    <property type="protein sequence ID" value="EXC07647.1"/>
    <property type="molecule type" value="Genomic_DNA"/>
</dbReference>
<dbReference type="RefSeq" id="WP_001159738.1">
    <property type="nucleotide sequence ID" value="NZ_JEXD01000012.1"/>
</dbReference>
<dbReference type="PANTHER" id="PTHR37817">
    <property type="entry name" value="N-ACETYLTRANSFERASE EIS"/>
    <property type="match status" value="1"/>
</dbReference>
<evidence type="ECO:0000313" key="3">
    <source>
        <dbReference type="Proteomes" id="UP000021108"/>
    </source>
</evidence>
<dbReference type="PANTHER" id="PTHR37817:SF1">
    <property type="entry name" value="N-ACETYLTRANSFERASE EIS"/>
    <property type="match status" value="1"/>
</dbReference>